<dbReference type="HOGENOM" id="CLU_2162278_0_0_1"/>
<accession>A0A0E0NQ18</accession>
<dbReference type="Proteomes" id="UP000008022">
    <property type="component" value="Unassembled WGS sequence"/>
</dbReference>
<name>A0A0E0NQ18_ORYRU</name>
<sequence length="111" mass="12658">MCFLPWFVTVSSSCISTWLCCQLLMPSVRSRCQYWLDRMLGAILLPLLDSTRLFIQLDFVCSSSNCQTKLCVSNYRCEVSLYISFLTFLAVTSSELEYTPALTLSQNIINT</sequence>
<protein>
    <submittedName>
        <fullName evidence="1">Uncharacterized protein</fullName>
    </submittedName>
</protein>
<keyword evidence="2" id="KW-1185">Reference proteome</keyword>
<proteinExistence type="predicted"/>
<evidence type="ECO:0000313" key="2">
    <source>
        <dbReference type="Proteomes" id="UP000008022"/>
    </source>
</evidence>
<dbReference type="Gramene" id="ORUFI03G04390.1">
    <property type="protein sequence ID" value="ORUFI03G04390.1"/>
    <property type="gene ID" value="ORUFI03G04390"/>
</dbReference>
<dbReference type="AlphaFoldDB" id="A0A0E0NQ18"/>
<organism evidence="1 2">
    <name type="scientific">Oryza rufipogon</name>
    <name type="common">Brownbeard rice</name>
    <name type="synonym">Asian wild rice</name>
    <dbReference type="NCBI Taxonomy" id="4529"/>
    <lineage>
        <taxon>Eukaryota</taxon>
        <taxon>Viridiplantae</taxon>
        <taxon>Streptophyta</taxon>
        <taxon>Embryophyta</taxon>
        <taxon>Tracheophyta</taxon>
        <taxon>Spermatophyta</taxon>
        <taxon>Magnoliopsida</taxon>
        <taxon>Liliopsida</taxon>
        <taxon>Poales</taxon>
        <taxon>Poaceae</taxon>
        <taxon>BOP clade</taxon>
        <taxon>Oryzoideae</taxon>
        <taxon>Oryzeae</taxon>
        <taxon>Oryzinae</taxon>
        <taxon>Oryza</taxon>
    </lineage>
</organism>
<reference evidence="2" key="1">
    <citation type="submission" date="2013-06" db="EMBL/GenBank/DDBJ databases">
        <authorList>
            <person name="Zhao Q."/>
        </authorList>
    </citation>
    <scope>NUCLEOTIDE SEQUENCE</scope>
    <source>
        <strain evidence="2">cv. W1943</strain>
    </source>
</reference>
<evidence type="ECO:0000313" key="1">
    <source>
        <dbReference type="EnsemblPlants" id="ORUFI03G04390.1"/>
    </source>
</evidence>
<dbReference type="EnsemblPlants" id="ORUFI03G04390.1">
    <property type="protein sequence ID" value="ORUFI03G04390.1"/>
    <property type="gene ID" value="ORUFI03G04390"/>
</dbReference>
<reference evidence="1" key="2">
    <citation type="submission" date="2015-06" db="UniProtKB">
        <authorList>
            <consortium name="EnsemblPlants"/>
        </authorList>
    </citation>
    <scope>IDENTIFICATION</scope>
</reference>